<gene>
    <name evidence="2" type="ORF">QBC41DRAFT_67416</name>
</gene>
<feature type="region of interest" description="Disordered" evidence="1">
    <location>
        <begin position="1"/>
        <end position="32"/>
    </location>
</feature>
<dbReference type="Proteomes" id="UP001174997">
    <property type="component" value="Unassembled WGS sequence"/>
</dbReference>
<evidence type="ECO:0000313" key="3">
    <source>
        <dbReference type="Proteomes" id="UP001174997"/>
    </source>
</evidence>
<dbReference type="AlphaFoldDB" id="A0AA39ZGP4"/>
<organism evidence="2 3">
    <name type="scientific">Cercophora samala</name>
    <dbReference type="NCBI Taxonomy" id="330535"/>
    <lineage>
        <taxon>Eukaryota</taxon>
        <taxon>Fungi</taxon>
        <taxon>Dikarya</taxon>
        <taxon>Ascomycota</taxon>
        <taxon>Pezizomycotina</taxon>
        <taxon>Sordariomycetes</taxon>
        <taxon>Sordariomycetidae</taxon>
        <taxon>Sordariales</taxon>
        <taxon>Lasiosphaeriaceae</taxon>
        <taxon>Cercophora</taxon>
    </lineage>
</organism>
<sequence length="222" mass="24301">MALLHRKSRRATENGVSGRPAGAQETALTPKCAGHSTRIATPMSQLIKWNTFANQRWTRNDEDSICEQPSALSFFDPAGRGRGRGGFAAFTDRGSQGVQFYVFSPRIQLSTNSIGHERIIIRSLPVEKCSIISMSLGLLPNFRVINIILTGNFSFAHHLLVSRRIGATLYFVWTQPCGTYHCATGGGPFLHATHHPPSHPTHLIQSLETRPVSAQAGFHAAS</sequence>
<evidence type="ECO:0000313" key="2">
    <source>
        <dbReference type="EMBL" id="KAK0670717.1"/>
    </source>
</evidence>
<comment type="caution">
    <text evidence="2">The sequence shown here is derived from an EMBL/GenBank/DDBJ whole genome shotgun (WGS) entry which is preliminary data.</text>
</comment>
<dbReference type="EMBL" id="JAULSY010000028">
    <property type="protein sequence ID" value="KAK0670717.1"/>
    <property type="molecule type" value="Genomic_DNA"/>
</dbReference>
<protein>
    <submittedName>
        <fullName evidence="2">Uncharacterized protein</fullName>
    </submittedName>
</protein>
<accession>A0AA39ZGP4</accession>
<name>A0AA39ZGP4_9PEZI</name>
<keyword evidence="3" id="KW-1185">Reference proteome</keyword>
<reference evidence="2" key="1">
    <citation type="submission" date="2023-06" db="EMBL/GenBank/DDBJ databases">
        <title>Genome-scale phylogeny and comparative genomics of the fungal order Sordariales.</title>
        <authorList>
            <consortium name="Lawrence Berkeley National Laboratory"/>
            <person name="Hensen N."/>
            <person name="Bonometti L."/>
            <person name="Westerberg I."/>
            <person name="Brannstrom I.O."/>
            <person name="Guillou S."/>
            <person name="Cros-Aarteil S."/>
            <person name="Calhoun S."/>
            <person name="Haridas S."/>
            <person name="Kuo A."/>
            <person name="Mondo S."/>
            <person name="Pangilinan J."/>
            <person name="Riley R."/>
            <person name="Labutti K."/>
            <person name="Andreopoulos B."/>
            <person name="Lipzen A."/>
            <person name="Chen C."/>
            <person name="Yanf M."/>
            <person name="Daum C."/>
            <person name="Ng V."/>
            <person name="Clum A."/>
            <person name="Steindorff A."/>
            <person name="Ohm R."/>
            <person name="Martin F."/>
            <person name="Silar P."/>
            <person name="Natvig D."/>
            <person name="Lalanne C."/>
            <person name="Gautier V."/>
            <person name="Ament-Velasquez S.L."/>
            <person name="Kruys A."/>
            <person name="Hutchinson M.I."/>
            <person name="Powell A.J."/>
            <person name="Barry K."/>
            <person name="Miller A.N."/>
            <person name="Grigoriev I.V."/>
            <person name="Debuchy R."/>
            <person name="Gladieux P."/>
            <person name="Thoren M.H."/>
            <person name="Johannesson H."/>
        </authorList>
    </citation>
    <scope>NUCLEOTIDE SEQUENCE</scope>
    <source>
        <strain evidence="2">CBS 307.81</strain>
    </source>
</reference>
<evidence type="ECO:0000256" key="1">
    <source>
        <dbReference type="SAM" id="MobiDB-lite"/>
    </source>
</evidence>
<proteinExistence type="predicted"/>